<evidence type="ECO:0000313" key="18">
    <source>
        <dbReference type="EMBL" id="MED6223819.1"/>
    </source>
</evidence>
<keyword evidence="14" id="KW-0472">Membrane</keyword>
<comment type="caution">
    <text evidence="18">The sequence shown here is derived from an EMBL/GenBank/DDBJ whole genome shotgun (WGS) entry which is preliminary data.</text>
</comment>
<dbReference type="InterPro" id="IPR000742">
    <property type="entry name" value="EGF"/>
</dbReference>
<evidence type="ECO:0000256" key="6">
    <source>
        <dbReference type="ARBA" id="ARBA00022741"/>
    </source>
</evidence>
<evidence type="ECO:0000259" key="17">
    <source>
        <dbReference type="PROSITE" id="PS50026"/>
    </source>
</evidence>
<dbReference type="SMART" id="SM00181">
    <property type="entry name" value="EGF"/>
    <property type="match status" value="2"/>
</dbReference>
<feature type="domain" description="EGF-like" evidence="17">
    <location>
        <begin position="303"/>
        <end position="346"/>
    </location>
</feature>
<protein>
    <submittedName>
        <fullName evidence="18">Uncharacterized protein</fullName>
    </submittedName>
</protein>
<evidence type="ECO:0000256" key="1">
    <source>
        <dbReference type="ARBA" id="ARBA00004479"/>
    </source>
</evidence>
<keyword evidence="9" id="KW-1015">Disulfide bond</keyword>
<dbReference type="PROSITE" id="PS00108">
    <property type="entry name" value="PROTEIN_KINASE_ST"/>
    <property type="match status" value="1"/>
</dbReference>
<dbReference type="Pfam" id="PF07645">
    <property type="entry name" value="EGF_CA"/>
    <property type="match status" value="1"/>
</dbReference>
<evidence type="ECO:0000256" key="11">
    <source>
        <dbReference type="ARBA" id="ARBA00047558"/>
    </source>
</evidence>
<dbReference type="Pfam" id="PF07714">
    <property type="entry name" value="PK_Tyr_Ser-Thr"/>
    <property type="match status" value="1"/>
</dbReference>
<feature type="domain" description="Protein kinase" evidence="16">
    <location>
        <begin position="431"/>
        <end position="704"/>
    </location>
</feature>
<evidence type="ECO:0000256" key="3">
    <source>
        <dbReference type="ARBA" id="ARBA00022536"/>
    </source>
</evidence>
<evidence type="ECO:0000256" key="10">
    <source>
        <dbReference type="ARBA" id="ARBA00023180"/>
    </source>
</evidence>
<evidence type="ECO:0000256" key="2">
    <source>
        <dbReference type="ARBA" id="ARBA00022527"/>
    </source>
</evidence>
<comment type="caution">
    <text evidence="13">Lacks conserved residue(s) required for the propagation of feature annotation.</text>
</comment>
<dbReference type="CDD" id="cd00054">
    <property type="entry name" value="EGF_CA"/>
    <property type="match status" value="1"/>
</dbReference>
<dbReference type="EMBL" id="JASCZI010272919">
    <property type="protein sequence ID" value="MED6223819.1"/>
    <property type="molecule type" value="Genomic_DNA"/>
</dbReference>
<dbReference type="InterPro" id="IPR025287">
    <property type="entry name" value="WAK_GUB"/>
</dbReference>
<feature type="transmembrane region" description="Helical" evidence="14">
    <location>
        <begin position="358"/>
        <end position="379"/>
    </location>
</feature>
<evidence type="ECO:0000256" key="7">
    <source>
        <dbReference type="ARBA" id="ARBA00022777"/>
    </source>
</evidence>
<dbReference type="InterPro" id="IPR000719">
    <property type="entry name" value="Prot_kinase_dom"/>
</dbReference>
<dbReference type="PROSITE" id="PS00010">
    <property type="entry name" value="ASX_HYDROXYL"/>
    <property type="match status" value="1"/>
</dbReference>
<dbReference type="InterPro" id="IPR008271">
    <property type="entry name" value="Ser/Thr_kinase_AS"/>
</dbReference>
<dbReference type="SMART" id="SM00220">
    <property type="entry name" value="S_TKc"/>
    <property type="match status" value="1"/>
</dbReference>
<dbReference type="Gene3D" id="1.10.510.10">
    <property type="entry name" value="Transferase(Phosphotransferase) domain 1"/>
    <property type="match status" value="1"/>
</dbReference>
<keyword evidence="19" id="KW-1185">Reference proteome</keyword>
<keyword evidence="5 15" id="KW-0732">Signal</keyword>
<keyword evidence="7" id="KW-0418">Kinase</keyword>
<dbReference type="InterPro" id="IPR000152">
    <property type="entry name" value="EGF-type_Asp/Asn_hydroxyl_site"/>
</dbReference>
<dbReference type="InterPro" id="IPR001245">
    <property type="entry name" value="Ser-Thr/Tyr_kinase_cat_dom"/>
</dbReference>
<comment type="catalytic activity">
    <reaction evidence="11">
        <text>L-seryl-[protein] + ATP = O-phospho-L-seryl-[protein] + ADP + H(+)</text>
        <dbReference type="Rhea" id="RHEA:17989"/>
        <dbReference type="Rhea" id="RHEA-COMP:9863"/>
        <dbReference type="Rhea" id="RHEA-COMP:11604"/>
        <dbReference type="ChEBI" id="CHEBI:15378"/>
        <dbReference type="ChEBI" id="CHEBI:29999"/>
        <dbReference type="ChEBI" id="CHEBI:30616"/>
        <dbReference type="ChEBI" id="CHEBI:83421"/>
        <dbReference type="ChEBI" id="CHEBI:456216"/>
    </reaction>
</comment>
<dbReference type="InterPro" id="IPR001881">
    <property type="entry name" value="EGF-like_Ca-bd_dom"/>
</dbReference>
<feature type="signal peptide" evidence="15">
    <location>
        <begin position="1"/>
        <end position="21"/>
    </location>
</feature>
<evidence type="ECO:0000256" key="12">
    <source>
        <dbReference type="ARBA" id="ARBA00047951"/>
    </source>
</evidence>
<dbReference type="PROSITE" id="PS50011">
    <property type="entry name" value="PROTEIN_KINASE_DOM"/>
    <property type="match status" value="1"/>
</dbReference>
<dbReference type="SUPFAM" id="SSF57196">
    <property type="entry name" value="EGF/Laminin"/>
    <property type="match status" value="1"/>
</dbReference>
<keyword evidence="10" id="KW-0325">Glycoprotein</keyword>
<dbReference type="InterPro" id="IPR011009">
    <property type="entry name" value="Kinase-like_dom_sf"/>
</dbReference>
<evidence type="ECO:0000256" key="5">
    <source>
        <dbReference type="ARBA" id="ARBA00022729"/>
    </source>
</evidence>
<keyword evidence="2" id="KW-0723">Serine/threonine-protein kinase</keyword>
<dbReference type="SUPFAM" id="SSF56112">
    <property type="entry name" value="Protein kinase-like (PK-like)"/>
    <property type="match status" value="1"/>
</dbReference>
<keyword evidence="6" id="KW-0547">Nucleotide-binding</keyword>
<keyword evidence="4" id="KW-0808">Transferase</keyword>
<evidence type="ECO:0000259" key="16">
    <source>
        <dbReference type="PROSITE" id="PS50011"/>
    </source>
</evidence>
<keyword evidence="8" id="KW-0067">ATP-binding</keyword>
<sequence length="759" mass="84427">MGDHLSKQNLFLILLFLAAHANDAATQPGKHCLNKCGNVSIPFPFGTTQDCSLDTNFLVNCTNNVPHLPLPLTDIIRENNFLPLLSISLHDDELRVLSPVATDCYTVDNNNETDQTLLSGNFSISLSRNMFITVGCKTLGVLAGYESYSDEDRPYPVTCFSYCDELQDAINGSCTGTGCCRNIIPRPTQGWSPMIEFWFENSYFNNSQVASFSPCGYVFLVEEGGYEFKTTHLKKLENTEFPVVLDWSVGDQTCAEAMKDSSRFACKAENSTCHDSEKRPGYVCKCPSGFEGNPYLLHGCLQDVDECAGANDCIHEAKCENIPGGYNCLCPHGFLGDGKNNGTQCTGRGSSYWTMNALIYSLTLGISIALVVAIFYVQWKLNIRKLIKLKQQYFQQNGGSLLQEHIAKHRSSSQIAKVFTIEELRKATNNFDEGKILGQGGQGTVYKGLLSDNKTVAIKKSKISDPSQIKDFINELVLLSQINHKNVVKLLGCCLETEIPLLVYEFIPNGTIYEHLHGHGPSLRLTWKTRLRIAAETAGALAYLHSDTSIPIIHRDVKTSNILLDHNLTAKVSDFGASRIVPQDKTELATLVQGTWGYLDPESFLTSQLTDKSDVYSFGVVLAELLTGRKALCFDMPEAYKNLAMHFVSSMKENRLLDVVDKKIIIEAKVEEVNEFAKIAERCLSSKGEERPTMKEVAMELEGLRAEENQRWWLEKEKLKLEETEILVKASPSISNNVEDGICGSGFIYGFDVEYCILS</sequence>
<evidence type="ECO:0000256" key="14">
    <source>
        <dbReference type="SAM" id="Phobius"/>
    </source>
</evidence>
<dbReference type="Proteomes" id="UP001341840">
    <property type="component" value="Unassembled WGS sequence"/>
</dbReference>
<evidence type="ECO:0000313" key="19">
    <source>
        <dbReference type="Proteomes" id="UP001341840"/>
    </source>
</evidence>
<dbReference type="PANTHER" id="PTHR27005:SF511">
    <property type="entry name" value="WALL-ASSOCIATED RECEPTOR KINASE 1-RELATED"/>
    <property type="match status" value="1"/>
</dbReference>
<dbReference type="InterPro" id="IPR045274">
    <property type="entry name" value="WAK-like"/>
</dbReference>
<feature type="chain" id="PRO_5047062909" evidence="15">
    <location>
        <begin position="22"/>
        <end position="759"/>
    </location>
</feature>
<reference evidence="18 19" key="1">
    <citation type="journal article" date="2023" name="Plants (Basel)">
        <title>Bridging the Gap: Combining Genomics and Transcriptomics Approaches to Understand Stylosanthes scabra, an Orphan Legume from the Brazilian Caatinga.</title>
        <authorList>
            <person name="Ferreira-Neto J.R.C."/>
            <person name="da Silva M.D."/>
            <person name="Binneck E."/>
            <person name="de Melo N.F."/>
            <person name="da Silva R.H."/>
            <person name="de Melo A.L.T.M."/>
            <person name="Pandolfi V."/>
            <person name="Bustamante F.O."/>
            <person name="Brasileiro-Vidal A.C."/>
            <person name="Benko-Iseppon A.M."/>
        </authorList>
    </citation>
    <scope>NUCLEOTIDE SEQUENCE [LARGE SCALE GENOMIC DNA]</scope>
    <source>
        <tissue evidence="18">Leaves</tissue>
    </source>
</reference>
<dbReference type="SMART" id="SM00179">
    <property type="entry name" value="EGF_CA"/>
    <property type="match status" value="2"/>
</dbReference>
<dbReference type="InterPro" id="IPR018097">
    <property type="entry name" value="EGF_Ca-bd_CS"/>
</dbReference>
<evidence type="ECO:0000256" key="8">
    <source>
        <dbReference type="ARBA" id="ARBA00022840"/>
    </source>
</evidence>
<comment type="catalytic activity">
    <reaction evidence="12">
        <text>L-threonyl-[protein] + ATP = O-phospho-L-threonyl-[protein] + ADP + H(+)</text>
        <dbReference type="Rhea" id="RHEA:46608"/>
        <dbReference type="Rhea" id="RHEA-COMP:11060"/>
        <dbReference type="Rhea" id="RHEA-COMP:11605"/>
        <dbReference type="ChEBI" id="CHEBI:15378"/>
        <dbReference type="ChEBI" id="CHEBI:30013"/>
        <dbReference type="ChEBI" id="CHEBI:30616"/>
        <dbReference type="ChEBI" id="CHEBI:61977"/>
        <dbReference type="ChEBI" id="CHEBI:456216"/>
    </reaction>
</comment>
<evidence type="ECO:0000256" key="9">
    <source>
        <dbReference type="ARBA" id="ARBA00023157"/>
    </source>
</evidence>
<dbReference type="InterPro" id="IPR049883">
    <property type="entry name" value="NOTCH1_EGF-like"/>
</dbReference>
<keyword evidence="3 13" id="KW-0245">EGF-like domain</keyword>
<keyword evidence="14" id="KW-0812">Transmembrane</keyword>
<evidence type="ECO:0000256" key="13">
    <source>
        <dbReference type="PROSITE-ProRule" id="PRU00076"/>
    </source>
</evidence>
<evidence type="ECO:0000256" key="15">
    <source>
        <dbReference type="SAM" id="SignalP"/>
    </source>
</evidence>
<gene>
    <name evidence="18" type="ORF">PIB30_077858</name>
</gene>
<comment type="subcellular location">
    <subcellularLocation>
        <location evidence="1">Membrane</location>
        <topology evidence="1">Single-pass type I membrane protein</topology>
    </subcellularLocation>
</comment>
<dbReference type="PROSITE" id="PS50026">
    <property type="entry name" value="EGF_3"/>
    <property type="match status" value="1"/>
</dbReference>
<dbReference type="PANTHER" id="PTHR27005">
    <property type="entry name" value="WALL-ASSOCIATED RECEPTOR KINASE-LIKE 21"/>
    <property type="match status" value="1"/>
</dbReference>
<dbReference type="PROSITE" id="PS01187">
    <property type="entry name" value="EGF_CA"/>
    <property type="match status" value="1"/>
</dbReference>
<keyword evidence="14" id="KW-1133">Transmembrane helix</keyword>
<proteinExistence type="predicted"/>
<evidence type="ECO:0000256" key="4">
    <source>
        <dbReference type="ARBA" id="ARBA00022679"/>
    </source>
</evidence>
<dbReference type="Gene3D" id="3.30.200.20">
    <property type="entry name" value="Phosphorylase Kinase, domain 1"/>
    <property type="match status" value="1"/>
</dbReference>
<dbReference type="Gene3D" id="2.10.25.10">
    <property type="entry name" value="Laminin"/>
    <property type="match status" value="1"/>
</dbReference>
<organism evidence="18 19">
    <name type="scientific">Stylosanthes scabra</name>
    <dbReference type="NCBI Taxonomy" id="79078"/>
    <lineage>
        <taxon>Eukaryota</taxon>
        <taxon>Viridiplantae</taxon>
        <taxon>Streptophyta</taxon>
        <taxon>Embryophyta</taxon>
        <taxon>Tracheophyta</taxon>
        <taxon>Spermatophyta</taxon>
        <taxon>Magnoliopsida</taxon>
        <taxon>eudicotyledons</taxon>
        <taxon>Gunneridae</taxon>
        <taxon>Pentapetalae</taxon>
        <taxon>rosids</taxon>
        <taxon>fabids</taxon>
        <taxon>Fabales</taxon>
        <taxon>Fabaceae</taxon>
        <taxon>Papilionoideae</taxon>
        <taxon>50 kb inversion clade</taxon>
        <taxon>dalbergioids sensu lato</taxon>
        <taxon>Dalbergieae</taxon>
        <taxon>Pterocarpus clade</taxon>
        <taxon>Stylosanthes</taxon>
    </lineage>
</organism>
<dbReference type="Pfam" id="PF13947">
    <property type="entry name" value="GUB_WAK_bind"/>
    <property type="match status" value="1"/>
</dbReference>
<accession>A0ABU6ZP89</accession>
<dbReference type="CDD" id="cd14066">
    <property type="entry name" value="STKc_IRAK"/>
    <property type="match status" value="1"/>
</dbReference>
<name>A0ABU6ZP89_9FABA</name>